<dbReference type="SMART" id="SM00342">
    <property type="entry name" value="HTH_ARAC"/>
    <property type="match status" value="1"/>
</dbReference>
<evidence type="ECO:0000256" key="2">
    <source>
        <dbReference type="ARBA" id="ARBA00023125"/>
    </source>
</evidence>
<dbReference type="SUPFAM" id="SSF46689">
    <property type="entry name" value="Homeodomain-like"/>
    <property type="match status" value="1"/>
</dbReference>
<dbReference type="InterPro" id="IPR020449">
    <property type="entry name" value="Tscrpt_reg_AraC-type_HTH"/>
</dbReference>
<dbReference type="GO" id="GO:0043565">
    <property type="term" value="F:sequence-specific DNA binding"/>
    <property type="evidence" value="ECO:0007669"/>
    <property type="project" value="InterPro"/>
</dbReference>
<dbReference type="InterPro" id="IPR050204">
    <property type="entry name" value="AraC_XylS_family_regulators"/>
</dbReference>
<evidence type="ECO:0000259" key="4">
    <source>
        <dbReference type="PROSITE" id="PS01124"/>
    </source>
</evidence>
<keyword evidence="6" id="KW-1185">Reference proteome</keyword>
<sequence length="333" mass="36748">MEQAMQVDNIIEHDERWVVRSGRGVRTTQEWQCVLAATHVGFDIGFPAGNDRGFVGEVVRTRLGPMDLVECRAEPFMGRRGPAVMGDPGEDRIGVQMVLSGVERVKGPHAEPIVVTAGQLDLWDGARRVDLEIVEPFIKRTLVFPRDLVLNVCPRLGEVASVPALGSLPGARFLARYVDAMISELSDMDARMRVTAAEVALELLRSAVEPLLPASKTLRREALRARARRYIRAHLADPALGPEPIARELLASLRTLHAAFEDSGDTVASFIRRTRLARCREDLADPSGGSVTEIAFRWGFSDATHFSQAFKREYGISPRDVRTQGSGRTSERG</sequence>
<gene>
    <name evidence="5" type="ORF">GKO32_00500</name>
</gene>
<dbReference type="InterPro" id="IPR018060">
    <property type="entry name" value="HTH_AraC"/>
</dbReference>
<evidence type="ECO:0000313" key="6">
    <source>
        <dbReference type="Proteomes" id="UP000440096"/>
    </source>
</evidence>
<evidence type="ECO:0000256" key="1">
    <source>
        <dbReference type="ARBA" id="ARBA00023015"/>
    </source>
</evidence>
<dbReference type="GO" id="GO:0003700">
    <property type="term" value="F:DNA-binding transcription factor activity"/>
    <property type="evidence" value="ECO:0007669"/>
    <property type="project" value="InterPro"/>
</dbReference>
<organism evidence="5 6">
    <name type="scientific">Amycolatopsis pithecellobii</name>
    <dbReference type="NCBI Taxonomy" id="664692"/>
    <lineage>
        <taxon>Bacteria</taxon>
        <taxon>Bacillati</taxon>
        <taxon>Actinomycetota</taxon>
        <taxon>Actinomycetes</taxon>
        <taxon>Pseudonocardiales</taxon>
        <taxon>Pseudonocardiaceae</taxon>
        <taxon>Amycolatopsis</taxon>
    </lineage>
</organism>
<name>A0A6N7YZ71_9PSEU</name>
<dbReference type="PANTHER" id="PTHR46796">
    <property type="entry name" value="HTH-TYPE TRANSCRIPTIONAL ACTIVATOR RHAS-RELATED"/>
    <property type="match status" value="1"/>
</dbReference>
<dbReference type="InterPro" id="IPR009057">
    <property type="entry name" value="Homeodomain-like_sf"/>
</dbReference>
<keyword evidence="3" id="KW-0804">Transcription</keyword>
<evidence type="ECO:0000256" key="3">
    <source>
        <dbReference type="ARBA" id="ARBA00023163"/>
    </source>
</evidence>
<dbReference type="AlphaFoldDB" id="A0A6N7YZ71"/>
<evidence type="ECO:0000313" key="5">
    <source>
        <dbReference type="EMBL" id="MTD52470.1"/>
    </source>
</evidence>
<dbReference type="EMBL" id="WMBA01000001">
    <property type="protein sequence ID" value="MTD52470.1"/>
    <property type="molecule type" value="Genomic_DNA"/>
</dbReference>
<accession>A0A6N7YZ71</accession>
<dbReference type="PROSITE" id="PS01124">
    <property type="entry name" value="HTH_ARAC_FAMILY_2"/>
    <property type="match status" value="1"/>
</dbReference>
<reference evidence="5 6" key="1">
    <citation type="submission" date="2019-11" db="EMBL/GenBank/DDBJ databases">
        <title>Draft genome of Amycolatopsis RM579.</title>
        <authorList>
            <person name="Duangmal K."/>
            <person name="Mingma R."/>
        </authorList>
    </citation>
    <scope>NUCLEOTIDE SEQUENCE [LARGE SCALE GENOMIC DNA]</scope>
    <source>
        <strain evidence="5 6">RM579</strain>
    </source>
</reference>
<proteinExistence type="predicted"/>
<dbReference type="OrthoDB" id="9799345at2"/>
<dbReference type="Gene3D" id="1.10.10.60">
    <property type="entry name" value="Homeodomain-like"/>
    <property type="match status" value="1"/>
</dbReference>
<keyword evidence="1" id="KW-0805">Transcription regulation</keyword>
<dbReference type="PRINTS" id="PR00032">
    <property type="entry name" value="HTHARAC"/>
</dbReference>
<dbReference type="Proteomes" id="UP000440096">
    <property type="component" value="Unassembled WGS sequence"/>
</dbReference>
<dbReference type="PANTHER" id="PTHR46796:SF6">
    <property type="entry name" value="ARAC SUBFAMILY"/>
    <property type="match status" value="1"/>
</dbReference>
<keyword evidence="2" id="KW-0238">DNA-binding</keyword>
<dbReference type="Pfam" id="PF12833">
    <property type="entry name" value="HTH_18"/>
    <property type="match status" value="1"/>
</dbReference>
<protein>
    <submittedName>
        <fullName evidence="5">Helix-turn-helix domain-containing protein</fullName>
    </submittedName>
</protein>
<comment type="caution">
    <text evidence="5">The sequence shown here is derived from an EMBL/GenBank/DDBJ whole genome shotgun (WGS) entry which is preliminary data.</text>
</comment>
<feature type="domain" description="HTH araC/xylS-type" evidence="4">
    <location>
        <begin position="225"/>
        <end position="324"/>
    </location>
</feature>